<dbReference type="RefSeq" id="WP_160314264.1">
    <property type="nucleotide sequence ID" value="NZ_JBBMFN010000031.1"/>
</dbReference>
<reference evidence="2 3" key="1">
    <citation type="submission" date="2024-03" db="EMBL/GenBank/DDBJ databases">
        <title>Human intestinal bacterial collection.</title>
        <authorList>
            <person name="Pauvert C."/>
            <person name="Hitch T.C.A."/>
            <person name="Clavel T."/>
        </authorList>
    </citation>
    <scope>NUCLEOTIDE SEQUENCE [LARGE SCALE GENOMIC DNA]</scope>
    <source>
        <strain evidence="2 3">CLA-SR-H024</strain>
    </source>
</reference>
<evidence type="ECO:0000313" key="3">
    <source>
        <dbReference type="Proteomes" id="UP001465426"/>
    </source>
</evidence>
<gene>
    <name evidence="2" type="ORF">WMO63_13425</name>
</gene>
<sequence length="130" mass="15703">MKLLIILFVFFIASYLIDLVARKILKLPRRKFFSYNHINKVHERIDWCIRIAFMFLLFIAFIINYAYKLWYLQPYFVLLLFITVSGLTRALMEWKYLDNRKESLFTFLQLGFLLLLFSGIVWIATTSWLG</sequence>
<proteinExistence type="predicted"/>
<dbReference type="Pfam" id="PF13789">
    <property type="entry name" value="DUF4181"/>
    <property type="match status" value="1"/>
</dbReference>
<keyword evidence="3" id="KW-1185">Reference proteome</keyword>
<dbReference type="EMBL" id="JBBMFN010000031">
    <property type="protein sequence ID" value="MEQ2466668.1"/>
    <property type="molecule type" value="Genomic_DNA"/>
</dbReference>
<feature type="transmembrane region" description="Helical" evidence="1">
    <location>
        <begin position="45"/>
        <end position="67"/>
    </location>
</feature>
<evidence type="ECO:0000256" key="1">
    <source>
        <dbReference type="SAM" id="Phobius"/>
    </source>
</evidence>
<dbReference type="InterPro" id="IPR025441">
    <property type="entry name" value="DUF4181"/>
</dbReference>
<comment type="caution">
    <text evidence="2">The sequence shown here is derived from an EMBL/GenBank/DDBJ whole genome shotgun (WGS) entry which is preliminary data.</text>
</comment>
<keyword evidence="1" id="KW-0812">Transmembrane</keyword>
<protein>
    <submittedName>
        <fullName evidence="2">DUF4181 domain-containing protein</fullName>
    </submittedName>
</protein>
<feature type="transmembrane region" description="Helical" evidence="1">
    <location>
        <begin position="73"/>
        <end position="92"/>
    </location>
</feature>
<dbReference type="Proteomes" id="UP001465426">
    <property type="component" value="Unassembled WGS sequence"/>
</dbReference>
<organism evidence="2 3">
    <name type="scientific">Niallia hominis</name>
    <dbReference type="NCBI Taxonomy" id="3133173"/>
    <lineage>
        <taxon>Bacteria</taxon>
        <taxon>Bacillati</taxon>
        <taxon>Bacillota</taxon>
        <taxon>Bacilli</taxon>
        <taxon>Bacillales</taxon>
        <taxon>Bacillaceae</taxon>
        <taxon>Niallia</taxon>
    </lineage>
</organism>
<name>A0ABV1F009_9BACI</name>
<feature type="transmembrane region" description="Helical" evidence="1">
    <location>
        <begin position="6"/>
        <end position="25"/>
    </location>
</feature>
<feature type="transmembrane region" description="Helical" evidence="1">
    <location>
        <begin position="104"/>
        <end position="124"/>
    </location>
</feature>
<keyword evidence="1" id="KW-1133">Transmembrane helix</keyword>
<accession>A0ABV1F009</accession>
<keyword evidence="1" id="KW-0472">Membrane</keyword>
<evidence type="ECO:0000313" key="2">
    <source>
        <dbReference type="EMBL" id="MEQ2466668.1"/>
    </source>
</evidence>